<evidence type="ECO:0000313" key="11">
    <source>
        <dbReference type="EMBL" id="SFS79440.1"/>
    </source>
</evidence>
<dbReference type="PROSITE" id="PS50878">
    <property type="entry name" value="RT_POL"/>
    <property type="match status" value="1"/>
</dbReference>
<keyword evidence="12" id="KW-1185">Reference proteome</keyword>
<keyword evidence="7" id="KW-0051">Antiviral defense</keyword>
<evidence type="ECO:0000256" key="1">
    <source>
        <dbReference type="ARBA" id="ARBA00012493"/>
    </source>
</evidence>
<evidence type="ECO:0000259" key="10">
    <source>
        <dbReference type="PROSITE" id="PS50878"/>
    </source>
</evidence>
<evidence type="ECO:0000256" key="3">
    <source>
        <dbReference type="ARBA" id="ARBA00022695"/>
    </source>
</evidence>
<dbReference type="InterPro" id="IPR043502">
    <property type="entry name" value="DNA/RNA_pol_sf"/>
</dbReference>
<keyword evidence="5" id="KW-0460">Magnesium</keyword>
<evidence type="ECO:0000256" key="5">
    <source>
        <dbReference type="ARBA" id="ARBA00022842"/>
    </source>
</evidence>
<gene>
    <name evidence="11" type="ORF">SAMN04488006_0070</name>
</gene>
<protein>
    <recommendedName>
        <fullName evidence="1">RNA-directed DNA polymerase</fullName>
        <ecNumber evidence="1">2.7.7.49</ecNumber>
    </recommendedName>
</protein>
<dbReference type="Pfam" id="PF00078">
    <property type="entry name" value="RVT_1"/>
    <property type="match status" value="1"/>
</dbReference>
<sequence>MKQQKPTLNQLKWYENQIFNCKTLEEISVLLNCSKNELLLHSYNPEYYQFSIPKKSGTFRIIEAPNESLKRLQRNLNQYLQAVYYLNQSVCSYGYVISILGEKQTKNIYTNATQHLAKPFMLNTDFKDFFHQIKIDDVTQIFKSEFFNFDIYTATTLAKLCCYKDRLPMGTPTSPVLSNLYTLKLDNELLQWAKKHNTSYTRFVDDLTFSSVTTSFSPLHFKQINEIALRHKLNFNEEKTRYLNSDDIKTVTGLVLNTTVDIDNAYYLELGKDLIRLKNVMEVYYITGKTHIITFLKTFKQELFGKINFIGTIEGRNSKQFLNYLNLFYNALEPDTDLVQRWTKFSNYV</sequence>
<proteinExistence type="inferred from homology"/>
<keyword evidence="3" id="KW-0548">Nucleotidyltransferase</keyword>
<dbReference type="InterPro" id="IPR000123">
    <property type="entry name" value="Reverse_transcriptase_msDNA"/>
</dbReference>
<evidence type="ECO:0000256" key="4">
    <source>
        <dbReference type="ARBA" id="ARBA00022723"/>
    </source>
</evidence>
<dbReference type="EMBL" id="FOZP01000010">
    <property type="protein sequence ID" value="SFS79440.1"/>
    <property type="molecule type" value="Genomic_DNA"/>
</dbReference>
<dbReference type="GO" id="GO:0051607">
    <property type="term" value="P:defense response to virus"/>
    <property type="evidence" value="ECO:0007669"/>
    <property type="project" value="UniProtKB-KW"/>
</dbReference>
<dbReference type="GO" id="GO:0003723">
    <property type="term" value="F:RNA binding"/>
    <property type="evidence" value="ECO:0007669"/>
    <property type="project" value="InterPro"/>
</dbReference>
<dbReference type="InterPro" id="IPR051083">
    <property type="entry name" value="GrpII_Intron_Splice-Mob/Def"/>
</dbReference>
<name>A0A1I6SRB9_9FLAO</name>
<dbReference type="EC" id="2.7.7.49" evidence="1"/>
<evidence type="ECO:0000256" key="8">
    <source>
        <dbReference type="ARBA" id="ARBA00034120"/>
    </source>
</evidence>
<evidence type="ECO:0000256" key="7">
    <source>
        <dbReference type="ARBA" id="ARBA00023118"/>
    </source>
</evidence>
<dbReference type="GO" id="GO:0003964">
    <property type="term" value="F:RNA-directed DNA polymerase activity"/>
    <property type="evidence" value="ECO:0007669"/>
    <property type="project" value="UniProtKB-KW"/>
</dbReference>
<evidence type="ECO:0000256" key="6">
    <source>
        <dbReference type="ARBA" id="ARBA00022918"/>
    </source>
</evidence>
<dbReference type="PANTHER" id="PTHR34047:SF7">
    <property type="entry name" value="RNA-DIRECTED DNA POLYMERASE"/>
    <property type="match status" value="1"/>
</dbReference>
<dbReference type="GO" id="GO:0046872">
    <property type="term" value="F:metal ion binding"/>
    <property type="evidence" value="ECO:0007669"/>
    <property type="project" value="UniProtKB-KW"/>
</dbReference>
<dbReference type="RefSeq" id="WP_177219224.1">
    <property type="nucleotide sequence ID" value="NZ_FOZP01000010.1"/>
</dbReference>
<comment type="similarity">
    <text evidence="8">Belongs to the bacterial reverse transcriptase family.</text>
</comment>
<evidence type="ECO:0000313" key="12">
    <source>
        <dbReference type="Proteomes" id="UP000199312"/>
    </source>
</evidence>
<organism evidence="11 12">
    <name type="scientific">Lutibacter maritimus</name>
    <dbReference type="NCBI Taxonomy" id="593133"/>
    <lineage>
        <taxon>Bacteria</taxon>
        <taxon>Pseudomonadati</taxon>
        <taxon>Bacteroidota</taxon>
        <taxon>Flavobacteriia</taxon>
        <taxon>Flavobacteriales</taxon>
        <taxon>Flavobacteriaceae</taxon>
        <taxon>Lutibacter</taxon>
    </lineage>
</organism>
<accession>A0A1I6SRB9</accession>
<dbReference type="CDD" id="cd03487">
    <property type="entry name" value="RT_Bac_retron_II"/>
    <property type="match status" value="1"/>
</dbReference>
<reference evidence="12" key="1">
    <citation type="submission" date="2016-10" db="EMBL/GenBank/DDBJ databases">
        <authorList>
            <person name="Varghese N."/>
            <person name="Submissions S."/>
        </authorList>
    </citation>
    <scope>NUCLEOTIDE SEQUENCE [LARGE SCALE GENOMIC DNA]</scope>
    <source>
        <strain evidence="12">DSM 24450</strain>
    </source>
</reference>
<dbReference type="Proteomes" id="UP000199312">
    <property type="component" value="Unassembled WGS sequence"/>
</dbReference>
<evidence type="ECO:0000256" key="9">
    <source>
        <dbReference type="ARBA" id="ARBA00048173"/>
    </source>
</evidence>
<dbReference type="STRING" id="593133.SAMN04488006_0070"/>
<keyword evidence="4" id="KW-0479">Metal-binding</keyword>
<dbReference type="SUPFAM" id="SSF56672">
    <property type="entry name" value="DNA/RNA polymerases"/>
    <property type="match status" value="1"/>
</dbReference>
<dbReference type="InterPro" id="IPR000477">
    <property type="entry name" value="RT_dom"/>
</dbReference>
<dbReference type="PRINTS" id="PR00866">
    <property type="entry name" value="RNADNAPOLMS"/>
</dbReference>
<keyword evidence="2" id="KW-0808">Transferase</keyword>
<feature type="domain" description="Reverse transcriptase" evidence="10">
    <location>
        <begin position="33"/>
        <end position="256"/>
    </location>
</feature>
<dbReference type="AlphaFoldDB" id="A0A1I6SRB9"/>
<dbReference type="PANTHER" id="PTHR34047">
    <property type="entry name" value="NUCLEAR INTRON MATURASE 1, MITOCHONDRIAL-RELATED"/>
    <property type="match status" value="1"/>
</dbReference>
<keyword evidence="6 11" id="KW-0695">RNA-directed DNA polymerase</keyword>
<comment type="catalytic activity">
    <reaction evidence="9">
        <text>DNA(n) + a 2'-deoxyribonucleoside 5'-triphosphate = DNA(n+1) + diphosphate</text>
        <dbReference type="Rhea" id="RHEA:22508"/>
        <dbReference type="Rhea" id="RHEA-COMP:17339"/>
        <dbReference type="Rhea" id="RHEA-COMP:17340"/>
        <dbReference type="ChEBI" id="CHEBI:33019"/>
        <dbReference type="ChEBI" id="CHEBI:61560"/>
        <dbReference type="ChEBI" id="CHEBI:173112"/>
        <dbReference type="EC" id="2.7.7.49"/>
    </reaction>
</comment>
<evidence type="ECO:0000256" key="2">
    <source>
        <dbReference type="ARBA" id="ARBA00022679"/>
    </source>
</evidence>